<dbReference type="EMBL" id="CAXLJM020000082">
    <property type="protein sequence ID" value="CAL8130403.1"/>
    <property type="molecule type" value="Genomic_DNA"/>
</dbReference>
<proteinExistence type="predicted"/>
<protein>
    <submittedName>
        <fullName evidence="1">Uncharacterized protein</fullName>
    </submittedName>
</protein>
<organism evidence="1 2">
    <name type="scientific">Orchesella dallaii</name>
    <dbReference type="NCBI Taxonomy" id="48710"/>
    <lineage>
        <taxon>Eukaryota</taxon>
        <taxon>Metazoa</taxon>
        <taxon>Ecdysozoa</taxon>
        <taxon>Arthropoda</taxon>
        <taxon>Hexapoda</taxon>
        <taxon>Collembola</taxon>
        <taxon>Entomobryomorpha</taxon>
        <taxon>Entomobryoidea</taxon>
        <taxon>Orchesellidae</taxon>
        <taxon>Orchesellinae</taxon>
        <taxon>Orchesella</taxon>
    </lineage>
</organism>
<evidence type="ECO:0000313" key="1">
    <source>
        <dbReference type="EMBL" id="CAL8130403.1"/>
    </source>
</evidence>
<name>A0ABP1RLV3_9HEXA</name>
<sequence length="233" mass="27574">MDSISSDNSTQLTTKYRKLITDDINVYNKEQKRNLDTFCRSVFELRQDLLRELLHNISFYVGMMFFRVGYLRDSYESTHDRKEEQCVIFYSLYNNKDRIMDEMFAVATRQVCTLLKWERPYPGMVDQAKNIIHEIFWVWEIKTEYEKKNVISIPDVVETLEFAGEQIKDKISSILDDREQRGWFAPERDVRVLAASLLKDPEDTSRPSTSRLALPSTEPIPLKKQKIVWDRAV</sequence>
<reference evidence="1 2" key="1">
    <citation type="submission" date="2024-08" db="EMBL/GenBank/DDBJ databases">
        <authorList>
            <person name="Cucini C."/>
            <person name="Frati F."/>
        </authorList>
    </citation>
    <scope>NUCLEOTIDE SEQUENCE [LARGE SCALE GENOMIC DNA]</scope>
</reference>
<gene>
    <name evidence="1" type="ORF">ODALV1_LOCUS23711</name>
</gene>
<accession>A0ABP1RLV3</accession>
<comment type="caution">
    <text evidence="1">The sequence shown here is derived from an EMBL/GenBank/DDBJ whole genome shotgun (WGS) entry which is preliminary data.</text>
</comment>
<keyword evidence="2" id="KW-1185">Reference proteome</keyword>
<dbReference type="Proteomes" id="UP001642540">
    <property type="component" value="Unassembled WGS sequence"/>
</dbReference>
<evidence type="ECO:0000313" key="2">
    <source>
        <dbReference type="Proteomes" id="UP001642540"/>
    </source>
</evidence>